<accession>A0A1D7W7K9</accession>
<evidence type="ECO:0000313" key="5">
    <source>
        <dbReference type="EMBL" id="AOP55037.1"/>
    </source>
</evidence>
<dbReference type="Proteomes" id="UP000217564">
    <property type="component" value="Unassembled WGS sequence"/>
</dbReference>
<dbReference type="SUPFAM" id="SSF53254">
    <property type="entry name" value="Phosphoglycerate mutase-like"/>
    <property type="match status" value="1"/>
</dbReference>
<accession>A0A2H1IQN1</accession>
<evidence type="ECO:0000313" key="15">
    <source>
        <dbReference type="EMBL" id="SMY01372.1"/>
    </source>
</evidence>
<evidence type="ECO:0000313" key="24">
    <source>
        <dbReference type="Proteomes" id="UP000234327"/>
    </source>
</evidence>
<evidence type="ECO:0000313" key="13">
    <source>
        <dbReference type="EMBL" id="SMX68559.1"/>
    </source>
</evidence>
<dbReference type="EMBL" id="NRGX01000001">
    <property type="protein sequence ID" value="PCC17751.1"/>
    <property type="molecule type" value="Genomic_DNA"/>
</dbReference>
<dbReference type="EMBL" id="FXYZ01000001">
    <property type="protein sequence ID" value="SMX62993.1"/>
    <property type="molecule type" value="Genomic_DNA"/>
</dbReference>
<dbReference type="InterPro" id="IPR029033">
    <property type="entry name" value="His_PPase_superfam"/>
</dbReference>
<dbReference type="AlphaFoldDB" id="A0A1D7W7K9"/>
<proteinExistence type="inferred from homology"/>
<dbReference type="EMBL" id="CP017150">
    <property type="protein sequence ID" value="AOP55037.1"/>
    <property type="molecule type" value="Genomic_DNA"/>
</dbReference>
<dbReference type="CDD" id="cd03673">
    <property type="entry name" value="NUDIX_Ap6A_hydrolase"/>
    <property type="match status" value="1"/>
</dbReference>
<evidence type="ECO:0000313" key="28">
    <source>
        <dbReference type="Proteomes" id="UP000297736"/>
    </source>
</evidence>
<dbReference type="SMART" id="SM00855">
    <property type="entry name" value="PGAM"/>
    <property type="match status" value="1"/>
</dbReference>
<dbReference type="EMBL" id="CP025334">
    <property type="protein sequence ID" value="AZT98504.1"/>
    <property type="molecule type" value="Genomic_DNA"/>
</dbReference>
<reference evidence="5" key="1">
    <citation type="submission" date="2016-09" db="EMBL/GenBank/DDBJ databases">
        <title>Complete Genome Sequence of Brevibacterium aurantiacum SMQ-1335.</title>
        <authorList>
            <person name="de Melo A.G."/>
            <person name="Labrie S.J."/>
            <person name="Dumaresq J."/>
            <person name="Roberts R.J."/>
            <person name="Tremblay D.M."/>
            <person name="Moineau S."/>
        </authorList>
    </citation>
    <scope>NUCLEOTIDE SEQUENCE</scope>
    <source>
        <strain evidence="5">SMQ-1335</strain>
    </source>
</reference>
<dbReference type="Proteomes" id="UP000217720">
    <property type="component" value="Unassembled WGS sequence"/>
</dbReference>
<dbReference type="PROSITE" id="PS00893">
    <property type="entry name" value="NUDIX_BOX"/>
    <property type="match status" value="1"/>
</dbReference>
<evidence type="ECO:0000256" key="2">
    <source>
        <dbReference type="ARBA" id="ARBA00022801"/>
    </source>
</evidence>
<dbReference type="SUPFAM" id="SSF55811">
    <property type="entry name" value="Nudix"/>
    <property type="match status" value="1"/>
</dbReference>
<comment type="similarity">
    <text evidence="1 3">Belongs to the Nudix hydrolase family.</text>
</comment>
<evidence type="ECO:0000313" key="17">
    <source>
        <dbReference type="Proteomes" id="UP000094793"/>
    </source>
</evidence>
<dbReference type="Proteomes" id="UP000282731">
    <property type="component" value="Chromosome"/>
</dbReference>
<evidence type="ECO:0000313" key="19">
    <source>
        <dbReference type="Proteomes" id="UP000217720"/>
    </source>
</evidence>
<reference evidence="26 27" key="6">
    <citation type="submission" date="2017-12" db="EMBL/GenBank/DDBJ databases">
        <authorList>
            <person name="Levesque S."/>
        </authorList>
    </citation>
    <scope>NUCLEOTIDE SEQUENCE [LARGE SCALE GENOMIC DNA]</scope>
    <source>
        <strain evidence="6 27">SMQ-1417</strain>
        <strain evidence="7 26">SMQ-1420</strain>
    </source>
</reference>
<evidence type="ECO:0000313" key="12">
    <source>
        <dbReference type="EMBL" id="SMX62993.1"/>
    </source>
</evidence>
<dbReference type="InterPro" id="IPR013078">
    <property type="entry name" value="His_Pase_superF_clade-1"/>
</dbReference>
<evidence type="ECO:0000313" key="27">
    <source>
        <dbReference type="Proteomes" id="UP000283000"/>
    </source>
</evidence>
<dbReference type="InterPro" id="IPR000086">
    <property type="entry name" value="NUDIX_hydrolase_dom"/>
</dbReference>
<dbReference type="Gene3D" id="3.40.50.1240">
    <property type="entry name" value="Phosphoglycerate mutase-like"/>
    <property type="match status" value="1"/>
</dbReference>
<dbReference type="InterPro" id="IPR020084">
    <property type="entry name" value="NUDIX_hydrolase_CS"/>
</dbReference>
<reference evidence="26 27" key="8">
    <citation type="submission" date="2019-01" db="EMBL/GenBank/DDBJ databases">
        <title>Comparative genomic analysis of Brevibacterium aurantiacum sheds light on its evolution and its adaptation to smear-ripened cheeses.</title>
        <authorList>
            <person name="Moineau S."/>
        </authorList>
    </citation>
    <scope>NUCLEOTIDE SEQUENCE [LARGE SCALE GENOMIC DNA]</scope>
    <source>
        <strain evidence="6 27">SMQ-1417</strain>
        <strain evidence="7 26">SMQ-1420</strain>
    </source>
</reference>
<evidence type="ECO:0000313" key="20">
    <source>
        <dbReference type="Proteomes" id="UP000218377"/>
    </source>
</evidence>
<dbReference type="EC" id="3.6.1.55" evidence="12"/>
<accession>A0A2A3ZIY7</accession>
<dbReference type="eggNOG" id="COG0494">
    <property type="taxonomic scope" value="Bacteria"/>
</dbReference>
<dbReference type="EMBL" id="NRGQ01000018">
    <property type="protein sequence ID" value="PCC42361.1"/>
    <property type="molecule type" value="Genomic_DNA"/>
</dbReference>
<keyword evidence="25" id="KW-1185">Reference proteome</keyword>
<feature type="domain" description="Nudix hydrolase" evidence="4">
    <location>
        <begin position="17"/>
        <end position="146"/>
    </location>
</feature>
<dbReference type="PRINTS" id="PR00502">
    <property type="entry name" value="NUDIXFAMILY"/>
</dbReference>
<dbReference type="Pfam" id="PF00300">
    <property type="entry name" value="His_Phos_1"/>
    <property type="match status" value="1"/>
</dbReference>
<dbReference type="Proteomes" id="UP000218377">
    <property type="component" value="Unassembled WGS sequence"/>
</dbReference>
<dbReference type="Gene3D" id="3.90.79.10">
    <property type="entry name" value="Nucleoside Triphosphate Pyrophosphohydrolase"/>
    <property type="match status" value="1"/>
</dbReference>
<evidence type="ECO:0000313" key="11">
    <source>
        <dbReference type="EMBL" id="PCC51483.1"/>
    </source>
</evidence>
<evidence type="ECO:0000313" key="22">
    <source>
        <dbReference type="Proteomes" id="UP000234289"/>
    </source>
</evidence>
<dbReference type="Proteomes" id="UP000218620">
    <property type="component" value="Unassembled WGS sequence"/>
</dbReference>
<evidence type="ECO:0000313" key="9">
    <source>
        <dbReference type="EMBL" id="PCC42361.1"/>
    </source>
</evidence>
<sequence>MSAKSVGSAQASSRVTADILAAGALCWRQGSEGIEVALIHRPRYNDWSWPKGKVESRETLPETAVREVKEETGLDITLGIPLPSAEYMVGGKNLKKVFYWSAQVKSENTFAPMNKAEVDEVRWLPVGEARTKLTSYADRDQLDALEKYDATDALRAWPLILVRHGKAFPRAKWHETEHVRPLLALGTRQAMALTGLLSAWGTKKLISSPWKRCVATLAPLSAATGKSIRKVSCLSEKASSANPDKTSRYIEKLLEKGKPVIYCTHRPVLPLILSVYAKHAPQRIAEKLPKEDPYLKPGEIIVAYVRPGAVPRIVEFERIRPIDA</sequence>
<dbReference type="InterPro" id="IPR015797">
    <property type="entry name" value="NUDIX_hydrolase-like_dom_sf"/>
</dbReference>
<dbReference type="Proteomes" id="UP000234525">
    <property type="component" value="Unassembled WGS sequence"/>
</dbReference>
<evidence type="ECO:0000313" key="7">
    <source>
        <dbReference type="EMBL" id="AZT98504.1"/>
    </source>
</evidence>
<dbReference type="EMBL" id="NRGO01000004">
    <property type="protein sequence ID" value="PCC51483.1"/>
    <property type="molecule type" value="Genomic_DNA"/>
</dbReference>
<dbReference type="Proteomes" id="UP000094793">
    <property type="component" value="Chromosome"/>
</dbReference>
<evidence type="ECO:0000259" key="4">
    <source>
        <dbReference type="PROSITE" id="PS51462"/>
    </source>
</evidence>
<dbReference type="Proteomes" id="UP000297736">
    <property type="component" value="Unassembled WGS sequence"/>
</dbReference>
<dbReference type="Proteomes" id="UP000234327">
    <property type="component" value="Unassembled WGS sequence"/>
</dbReference>
<dbReference type="Pfam" id="PF00293">
    <property type="entry name" value="NUDIX"/>
    <property type="match status" value="1"/>
</dbReference>
<dbReference type="EMBL" id="FXZB01000004">
    <property type="protein sequence ID" value="SMX68559.1"/>
    <property type="molecule type" value="Genomic_DNA"/>
</dbReference>
<reference evidence="22 25" key="4">
    <citation type="submission" date="2017-03" db="EMBL/GenBank/DDBJ databases">
        <authorList>
            <person name="Monnet C."/>
        </authorList>
    </citation>
    <scope>NUCLEOTIDE SEQUENCE [LARGE SCALE GENOMIC DNA]</scope>
    <source>
        <strain evidence="25">ATCC 9175</strain>
        <strain evidence="22">CNRZ 920</strain>
    </source>
</reference>
<dbReference type="PANTHER" id="PTHR21340">
    <property type="entry name" value="DIADENOSINE 5,5-P1,P4-TETRAPHOSPHATE PYROPHOSPHOHYDROLASE MUTT"/>
    <property type="match status" value="1"/>
</dbReference>
<evidence type="ECO:0000313" key="10">
    <source>
        <dbReference type="EMBL" id="PCC47730.1"/>
    </source>
</evidence>
<evidence type="ECO:0000313" key="6">
    <source>
        <dbReference type="EMBL" id="AZT94716.1"/>
    </source>
</evidence>
<dbReference type="PATRIC" id="fig|1703.10.peg.3447"/>
<reference evidence="18 19" key="3">
    <citation type="journal article" date="2017" name="Elife">
        <title>Extensive horizontal gene transfer in cheese-associated bacteria.</title>
        <authorList>
            <person name="Bonham K.S."/>
            <person name="Wolfe B.E."/>
            <person name="Dutton R.J."/>
        </authorList>
    </citation>
    <scope>NUCLEOTIDE SEQUENCE [LARGE SCALE GENOMIC DNA]</scope>
    <source>
        <strain evidence="11 19">900_6</strain>
        <strain evidence="10 18">947_7</strain>
        <strain evidence="9 21">962_8</strain>
        <strain evidence="8 20">JB5</strain>
    </source>
</reference>
<dbReference type="Proteomes" id="UP000283000">
    <property type="component" value="Chromosome"/>
</dbReference>
<dbReference type="Proteomes" id="UP000234300">
    <property type="component" value="Unassembled WGS sequence"/>
</dbReference>
<evidence type="ECO:0000313" key="21">
    <source>
        <dbReference type="Proteomes" id="UP000218620"/>
    </source>
</evidence>
<dbReference type="InterPro" id="IPR051325">
    <property type="entry name" value="Nudix_hydrolase_domain"/>
</dbReference>
<dbReference type="EMBL" id="CP025330">
    <property type="protein sequence ID" value="AZT94716.1"/>
    <property type="molecule type" value="Genomic_DNA"/>
</dbReference>
<reference evidence="23 24" key="5">
    <citation type="submission" date="2017-03" db="EMBL/GenBank/DDBJ databases">
        <authorList>
            <person name="Afonso C.L."/>
            <person name="Miller P.J."/>
            <person name="Scott M.A."/>
            <person name="Spackman E."/>
            <person name="Goraichik I."/>
            <person name="Dimitrov K.M."/>
            <person name="Suarez D.L."/>
            <person name="Swayne D.E."/>
        </authorList>
    </citation>
    <scope>NUCLEOTIDE SEQUENCE [LARGE SCALE GENOMIC DNA]</scope>
    <source>
        <strain evidence="12">6</strain>
        <strain evidence="24">6(3)</strain>
        <strain evidence="14">8</strain>
        <strain evidence="23">8(6)</strain>
        <strain evidence="13">ATCC 9175</strain>
        <strain evidence="15">CNRZ 920</strain>
    </source>
</reference>
<evidence type="ECO:0000313" key="8">
    <source>
        <dbReference type="EMBL" id="PCC17751.1"/>
    </source>
</evidence>
<dbReference type="KEGG" id="blin:BLSMQ_3337"/>
<dbReference type="PROSITE" id="PS51462">
    <property type="entry name" value="NUDIX"/>
    <property type="match status" value="1"/>
</dbReference>
<dbReference type="CDD" id="cd07067">
    <property type="entry name" value="HP_PGM_like"/>
    <property type="match status" value="1"/>
</dbReference>
<evidence type="ECO:0000256" key="3">
    <source>
        <dbReference type="RuleBase" id="RU003476"/>
    </source>
</evidence>
<organism evidence="5 17">
    <name type="scientific">Brevibacterium aurantiacum</name>
    <dbReference type="NCBI Taxonomy" id="273384"/>
    <lineage>
        <taxon>Bacteria</taxon>
        <taxon>Bacillati</taxon>
        <taxon>Actinomycetota</taxon>
        <taxon>Actinomycetes</taxon>
        <taxon>Micrococcales</taxon>
        <taxon>Brevibacteriaceae</taxon>
        <taxon>Brevibacterium</taxon>
    </lineage>
</organism>
<dbReference type="PANTHER" id="PTHR21340:SF0">
    <property type="entry name" value="BIS(5'-NUCLEOSYL)-TETRAPHOSPHATASE [ASYMMETRICAL]"/>
    <property type="match status" value="1"/>
</dbReference>
<dbReference type="EMBL" id="RHFF01000001">
    <property type="protein sequence ID" value="TGD40884.1"/>
    <property type="molecule type" value="Genomic_DNA"/>
</dbReference>
<protein>
    <submittedName>
        <fullName evidence="12">8-oxo-dGTP diphosphatase</fullName>
        <ecNumber evidence="12">3.6.1.55</ecNumber>
    </submittedName>
    <submittedName>
        <fullName evidence="5">MutT-like protein</fullName>
    </submittedName>
    <submittedName>
        <fullName evidence="6">NUDIX hydrolase</fullName>
    </submittedName>
</protein>
<reference evidence="16 28" key="7">
    <citation type="submission" date="2018-10" db="EMBL/GenBank/DDBJ databases">
        <title>Brevibacterium genomes from Austrain hard cheese rinds.</title>
        <authorList>
            <person name="Anast J.M."/>
            <person name="Dzieciol M."/>
            <person name="Schultz D.L."/>
            <person name="Mann E."/>
            <person name="Wagner M."/>
            <person name="Schmitz-Esser S."/>
        </authorList>
    </citation>
    <scope>NUCLEOTIDE SEQUENCE [LARGE SCALE GENOMIC DNA]</scope>
    <source>
        <strain evidence="16 28">L261</strain>
    </source>
</reference>
<dbReference type="GO" id="GO:0035539">
    <property type="term" value="F:8-oxo-7,8-dihydrodeoxyguanosine triphosphate pyrophosphatase activity"/>
    <property type="evidence" value="ECO:0007669"/>
    <property type="project" value="UniProtKB-EC"/>
</dbReference>
<dbReference type="OrthoDB" id="4287477at2"/>
<keyword evidence="2 3" id="KW-0378">Hydrolase</keyword>
<dbReference type="GeneID" id="60907604"/>
<dbReference type="Proteomes" id="UP000234289">
    <property type="component" value="Unassembled WGS sequence"/>
</dbReference>
<gene>
    <name evidence="13" type="ORF">BAUR9175_00738</name>
    <name evidence="15" type="ORF">BAUR920_03408</name>
    <name evidence="12" type="ORF">BAURA63_00167</name>
    <name evidence="14" type="ORF">BAURA86_00862</name>
    <name evidence="5" type="ORF">BLSMQ_3337</name>
    <name evidence="11" type="ORF">CIK62_02950</name>
    <name evidence="10" type="ORF">CIK64_04375</name>
    <name evidence="9" type="ORF">CIK65_11485</name>
    <name evidence="8" type="ORF">CIK79_05270</name>
    <name evidence="6" type="ORF">CXR23_17485</name>
    <name evidence="7" type="ORF">CXR27_17050</name>
    <name evidence="16" type="ORF">EB834_02370</name>
</gene>
<dbReference type="GO" id="GO:0004081">
    <property type="term" value="F:bis(5'-nucleosyl)-tetraphosphatase (asymmetrical) activity"/>
    <property type="evidence" value="ECO:0007669"/>
    <property type="project" value="TreeGrafter"/>
</dbReference>
<dbReference type="GO" id="GO:0006754">
    <property type="term" value="P:ATP biosynthetic process"/>
    <property type="evidence" value="ECO:0007669"/>
    <property type="project" value="TreeGrafter"/>
</dbReference>
<evidence type="ECO:0000313" key="18">
    <source>
        <dbReference type="Proteomes" id="UP000217564"/>
    </source>
</evidence>
<name>A0A1D7W7K9_BREAU</name>
<dbReference type="EMBL" id="FXZG01000031">
    <property type="protein sequence ID" value="SMY01372.1"/>
    <property type="molecule type" value="Genomic_DNA"/>
</dbReference>
<dbReference type="EMBL" id="NRGP01000005">
    <property type="protein sequence ID" value="PCC47730.1"/>
    <property type="molecule type" value="Genomic_DNA"/>
</dbReference>
<evidence type="ECO:0000313" key="23">
    <source>
        <dbReference type="Proteomes" id="UP000234300"/>
    </source>
</evidence>
<evidence type="ECO:0000313" key="16">
    <source>
        <dbReference type="EMBL" id="TGD40884.1"/>
    </source>
</evidence>
<evidence type="ECO:0000313" key="14">
    <source>
        <dbReference type="EMBL" id="SMX77517.1"/>
    </source>
</evidence>
<reference evidence="17" key="2">
    <citation type="submission" date="2016-09" db="EMBL/GenBank/DDBJ databases">
        <title>Complete Genome Sequence of Brevibacterium linens SMQ-1335.</title>
        <authorList>
            <person name="de Melo A.G."/>
            <person name="Labrie S.J."/>
            <person name="Dumaresq J."/>
            <person name="Roberts R.J."/>
            <person name="Tremblay D.M."/>
            <person name="Moineau S."/>
        </authorList>
    </citation>
    <scope>NUCLEOTIDE SEQUENCE [LARGE SCALE GENOMIC DNA]</scope>
    <source>
        <strain evidence="17">SMQ-1335</strain>
    </source>
</reference>
<dbReference type="EMBL" id="FXZI01000002">
    <property type="protein sequence ID" value="SMX77517.1"/>
    <property type="molecule type" value="Genomic_DNA"/>
</dbReference>
<dbReference type="InterPro" id="IPR020476">
    <property type="entry name" value="Nudix_hydrolase"/>
</dbReference>
<dbReference type="GO" id="GO:0006167">
    <property type="term" value="P:AMP biosynthetic process"/>
    <property type="evidence" value="ECO:0007669"/>
    <property type="project" value="TreeGrafter"/>
</dbReference>
<dbReference type="RefSeq" id="WP_009883689.1">
    <property type="nucleotide sequence ID" value="NZ_AAGP01000020.1"/>
</dbReference>
<evidence type="ECO:0000256" key="1">
    <source>
        <dbReference type="ARBA" id="ARBA00005582"/>
    </source>
</evidence>
<evidence type="ECO:0000313" key="26">
    <source>
        <dbReference type="Proteomes" id="UP000282731"/>
    </source>
</evidence>
<evidence type="ECO:0000313" key="25">
    <source>
        <dbReference type="Proteomes" id="UP000234525"/>
    </source>
</evidence>